<dbReference type="GO" id="GO:0007059">
    <property type="term" value="P:chromosome segregation"/>
    <property type="evidence" value="ECO:0007669"/>
    <property type="project" value="UniProtKB-UniRule"/>
</dbReference>
<keyword evidence="4 9" id="KW-0159">Chromosome partition</keyword>
<evidence type="ECO:0000256" key="9">
    <source>
        <dbReference type="HAMAP-Rule" id="MF_01808"/>
    </source>
</evidence>
<keyword evidence="5 9" id="KW-0229">DNA integration</keyword>
<dbReference type="Pfam" id="PF00589">
    <property type="entry name" value="Phage_integrase"/>
    <property type="match status" value="1"/>
</dbReference>
<feature type="active site" evidence="9">
    <location>
        <position position="253"/>
    </location>
</feature>
<dbReference type="InterPro" id="IPR010998">
    <property type="entry name" value="Integrase_recombinase_N"/>
</dbReference>
<dbReference type="PANTHER" id="PTHR30349">
    <property type="entry name" value="PHAGE INTEGRASE-RELATED"/>
    <property type="match status" value="1"/>
</dbReference>
<comment type="subunit">
    <text evidence="9">Forms a cyclic heterotetrameric complex composed of two molecules of XerC and two molecules of XerD.</text>
</comment>
<dbReference type="InterPro" id="IPR050090">
    <property type="entry name" value="Tyrosine_recombinase_XerCD"/>
</dbReference>
<organism evidence="12 13">
    <name type="scientific">Candidatus Planktophila versatilis</name>
    <dbReference type="NCBI Taxonomy" id="1884905"/>
    <lineage>
        <taxon>Bacteria</taxon>
        <taxon>Bacillati</taxon>
        <taxon>Actinomycetota</taxon>
        <taxon>Actinomycetes</taxon>
        <taxon>Candidatus Nanopelagicales</taxon>
        <taxon>Candidatus Nanopelagicaceae</taxon>
        <taxon>Candidatus Planktophila</taxon>
    </lineage>
</organism>
<feature type="active site" evidence="9">
    <location>
        <position position="147"/>
    </location>
</feature>
<evidence type="ECO:0000256" key="4">
    <source>
        <dbReference type="ARBA" id="ARBA00022829"/>
    </source>
</evidence>
<dbReference type="PROSITE" id="PS51900">
    <property type="entry name" value="CB"/>
    <property type="match status" value="1"/>
</dbReference>
<feature type="active site" description="O-(3'-phospho-DNA)-tyrosine intermediate" evidence="9">
    <location>
        <position position="285"/>
    </location>
</feature>
<protein>
    <recommendedName>
        <fullName evidence="9">Tyrosine recombinase XerC</fullName>
    </recommendedName>
</protein>
<keyword evidence="7 9" id="KW-0233">DNA recombination</keyword>
<sequence>MNFHTASTNYLNHLRIERALATNTIESYQRDLGKFALFLNSGNEDFSHLSPTHIEAFEVFLKDTKMSGSSINRCISALKGFYRYCALEYEISNPMTESTTLKTPRRLPKALSISEITSLIESAKREGDPISLRDIAILEILYSTGARVSEVIGINFADVATQDLEGERISVVKLRGKGSKERIVPLGKFAFTALDDYLVRTRPLLAAKNAKSESALFLNSRGKRLSRQSAWQIVLDSAVATGLEGKVSPHVFRHSYATHLLDGGADIRVVQELLGHSSVTTTQIYTLITIDKVRESYSSAHPRAK</sequence>
<feature type="active site" evidence="9">
    <location>
        <position position="177"/>
    </location>
</feature>
<reference evidence="12 13" key="1">
    <citation type="submission" date="2016-07" db="EMBL/GenBank/DDBJ databases">
        <title>High microdiversification within the ubiquitous acI lineage of Actinobacteria.</title>
        <authorList>
            <person name="Neuenschwander S.M."/>
            <person name="Salcher M."/>
            <person name="Ghai R."/>
            <person name="Pernthaler J."/>
        </authorList>
    </citation>
    <scope>NUCLEOTIDE SEQUENCE [LARGE SCALE GENOMIC DNA]</scope>
    <source>
        <strain evidence="12">MMS-IIB-76</strain>
    </source>
</reference>
<keyword evidence="8 9" id="KW-0131">Cell cycle</keyword>
<dbReference type="Gene3D" id="1.10.443.10">
    <property type="entry name" value="Intergrase catalytic core"/>
    <property type="match status" value="1"/>
</dbReference>
<accession>A0AAD0E6Z3</accession>
<evidence type="ECO:0000259" key="11">
    <source>
        <dbReference type="PROSITE" id="PS51900"/>
    </source>
</evidence>
<dbReference type="Pfam" id="PF02899">
    <property type="entry name" value="Phage_int_SAM_1"/>
    <property type="match status" value="1"/>
</dbReference>
<evidence type="ECO:0000256" key="3">
    <source>
        <dbReference type="ARBA" id="ARBA00022618"/>
    </source>
</evidence>
<dbReference type="AlphaFoldDB" id="A0AAD0E6Z3"/>
<comment type="function">
    <text evidence="9">Site-specific tyrosine recombinase, which acts by catalyzing the cutting and rejoining of the recombining DNA molecules. The XerC-XerD complex is essential to convert dimers of the bacterial chromosome into monomers to permit their segregation at cell division. It also contributes to the segregational stability of plasmids.</text>
</comment>
<dbReference type="InterPro" id="IPR013762">
    <property type="entry name" value="Integrase-like_cat_sf"/>
</dbReference>
<comment type="subcellular location">
    <subcellularLocation>
        <location evidence="1 9">Cytoplasm</location>
    </subcellularLocation>
</comment>
<dbReference type="EMBL" id="CP016778">
    <property type="protein sequence ID" value="ASY22556.1"/>
    <property type="molecule type" value="Genomic_DNA"/>
</dbReference>
<dbReference type="GO" id="GO:0006313">
    <property type="term" value="P:DNA transposition"/>
    <property type="evidence" value="ECO:0007669"/>
    <property type="project" value="UniProtKB-UniRule"/>
</dbReference>
<dbReference type="GO" id="GO:0009037">
    <property type="term" value="F:tyrosine-based site-specific recombinase activity"/>
    <property type="evidence" value="ECO:0007669"/>
    <property type="project" value="UniProtKB-UniRule"/>
</dbReference>
<dbReference type="HAMAP" id="MF_01808">
    <property type="entry name" value="Recomb_XerC_XerD"/>
    <property type="match status" value="1"/>
</dbReference>
<dbReference type="PROSITE" id="PS51898">
    <property type="entry name" value="TYR_RECOMBINASE"/>
    <property type="match status" value="1"/>
</dbReference>
<dbReference type="GO" id="GO:0005737">
    <property type="term" value="C:cytoplasm"/>
    <property type="evidence" value="ECO:0007669"/>
    <property type="project" value="UniProtKB-SubCell"/>
</dbReference>
<evidence type="ECO:0000313" key="13">
    <source>
        <dbReference type="Proteomes" id="UP000217194"/>
    </source>
</evidence>
<dbReference type="InterPro" id="IPR002104">
    <property type="entry name" value="Integrase_catalytic"/>
</dbReference>
<dbReference type="GO" id="GO:0003677">
    <property type="term" value="F:DNA binding"/>
    <property type="evidence" value="ECO:0007669"/>
    <property type="project" value="UniProtKB-UniRule"/>
</dbReference>
<dbReference type="InterPro" id="IPR023009">
    <property type="entry name" value="Tyrosine_recombinase_XerC/XerD"/>
</dbReference>
<dbReference type="InterPro" id="IPR044068">
    <property type="entry name" value="CB"/>
</dbReference>
<evidence type="ECO:0000256" key="6">
    <source>
        <dbReference type="ARBA" id="ARBA00023125"/>
    </source>
</evidence>
<name>A0AAD0E6Z3_9ACTN</name>
<dbReference type="GO" id="GO:0051301">
    <property type="term" value="P:cell division"/>
    <property type="evidence" value="ECO:0007669"/>
    <property type="project" value="UniProtKB-KW"/>
</dbReference>
<keyword evidence="2 9" id="KW-0963">Cytoplasm</keyword>
<dbReference type="InterPro" id="IPR004107">
    <property type="entry name" value="Integrase_SAM-like_N"/>
</dbReference>
<comment type="similarity">
    <text evidence="9">Belongs to the 'phage' integrase family. XerC subfamily.</text>
</comment>
<dbReference type="CDD" id="cd00798">
    <property type="entry name" value="INT_XerDC_C"/>
    <property type="match status" value="1"/>
</dbReference>
<proteinExistence type="inferred from homology"/>
<dbReference type="SUPFAM" id="SSF56349">
    <property type="entry name" value="DNA breaking-rejoining enzymes"/>
    <property type="match status" value="1"/>
</dbReference>
<evidence type="ECO:0000313" key="12">
    <source>
        <dbReference type="EMBL" id="ASY22556.1"/>
    </source>
</evidence>
<evidence type="ECO:0000256" key="7">
    <source>
        <dbReference type="ARBA" id="ARBA00023172"/>
    </source>
</evidence>
<gene>
    <name evidence="9" type="primary">xerC</name>
    <name evidence="12" type="ORF">A1sIIB76_03075</name>
</gene>
<dbReference type="Gene3D" id="1.10.150.130">
    <property type="match status" value="1"/>
</dbReference>
<keyword evidence="6 9" id="KW-0238">DNA-binding</keyword>
<evidence type="ECO:0000256" key="1">
    <source>
        <dbReference type="ARBA" id="ARBA00004496"/>
    </source>
</evidence>
<dbReference type="PANTHER" id="PTHR30349:SF81">
    <property type="entry name" value="TYROSINE RECOMBINASE XERC"/>
    <property type="match status" value="1"/>
</dbReference>
<feature type="domain" description="Core-binding (CB)" evidence="11">
    <location>
        <begin position="1"/>
        <end position="86"/>
    </location>
</feature>
<feature type="active site" evidence="9">
    <location>
        <position position="276"/>
    </location>
</feature>
<keyword evidence="3 9" id="KW-0132">Cell division</keyword>
<feature type="active site" evidence="9">
    <location>
        <position position="250"/>
    </location>
</feature>
<dbReference type="RefSeq" id="WP_095696998.1">
    <property type="nucleotide sequence ID" value="NZ_CP016778.1"/>
</dbReference>
<evidence type="ECO:0000259" key="10">
    <source>
        <dbReference type="PROSITE" id="PS51898"/>
    </source>
</evidence>
<dbReference type="NCBIfam" id="NF001399">
    <property type="entry name" value="PRK00283.1"/>
    <property type="match status" value="1"/>
</dbReference>
<evidence type="ECO:0000256" key="2">
    <source>
        <dbReference type="ARBA" id="ARBA00022490"/>
    </source>
</evidence>
<evidence type="ECO:0000256" key="8">
    <source>
        <dbReference type="ARBA" id="ARBA00023306"/>
    </source>
</evidence>
<dbReference type="InterPro" id="IPR011010">
    <property type="entry name" value="DNA_brk_join_enz"/>
</dbReference>
<feature type="domain" description="Tyr recombinase" evidence="10">
    <location>
        <begin position="106"/>
        <end position="298"/>
    </location>
</feature>
<evidence type="ECO:0000256" key="5">
    <source>
        <dbReference type="ARBA" id="ARBA00022908"/>
    </source>
</evidence>
<dbReference type="SUPFAM" id="SSF47823">
    <property type="entry name" value="lambda integrase-like, N-terminal domain"/>
    <property type="match status" value="1"/>
</dbReference>
<dbReference type="Proteomes" id="UP000217194">
    <property type="component" value="Chromosome"/>
</dbReference>